<organism evidence="8 9">
    <name type="scientific">Engystomops pustulosus</name>
    <name type="common">Tungara frog</name>
    <name type="synonym">Physalaemus pustulosus</name>
    <dbReference type="NCBI Taxonomy" id="76066"/>
    <lineage>
        <taxon>Eukaryota</taxon>
        <taxon>Metazoa</taxon>
        <taxon>Chordata</taxon>
        <taxon>Craniata</taxon>
        <taxon>Vertebrata</taxon>
        <taxon>Euteleostomi</taxon>
        <taxon>Amphibia</taxon>
        <taxon>Batrachia</taxon>
        <taxon>Anura</taxon>
        <taxon>Neobatrachia</taxon>
        <taxon>Hyloidea</taxon>
        <taxon>Leptodactylidae</taxon>
        <taxon>Leiuperinae</taxon>
        <taxon>Engystomops</taxon>
    </lineage>
</organism>
<dbReference type="Proteomes" id="UP000824782">
    <property type="component" value="Unassembled WGS sequence"/>
</dbReference>
<evidence type="ECO:0000259" key="6">
    <source>
        <dbReference type="PROSITE" id="PS50108"/>
    </source>
</evidence>
<gene>
    <name evidence="8" type="ORF">GDO81_018176</name>
</gene>
<evidence type="ECO:0000256" key="2">
    <source>
        <dbReference type="ARBA" id="ARBA00022490"/>
    </source>
</evidence>
<evidence type="ECO:0000313" key="8">
    <source>
        <dbReference type="EMBL" id="KAG8556698.1"/>
    </source>
</evidence>
<evidence type="ECO:0000256" key="3">
    <source>
        <dbReference type="ARBA" id="ARBA00022553"/>
    </source>
</evidence>
<dbReference type="CDD" id="cd00132">
    <property type="entry name" value="CRIB"/>
    <property type="match status" value="1"/>
</dbReference>
<dbReference type="GO" id="GO:0003779">
    <property type="term" value="F:actin binding"/>
    <property type="evidence" value="ECO:0007669"/>
    <property type="project" value="InterPro"/>
</dbReference>
<keyword evidence="9" id="KW-1185">Reference proteome</keyword>
<dbReference type="AlphaFoldDB" id="A0AAV7A9B1"/>
<evidence type="ECO:0000259" key="7">
    <source>
        <dbReference type="PROSITE" id="PS51082"/>
    </source>
</evidence>
<dbReference type="EMBL" id="WNYA01000009">
    <property type="protein sequence ID" value="KAG8556698.1"/>
    <property type="molecule type" value="Genomic_DNA"/>
</dbReference>
<feature type="compositionally biased region" description="Polar residues" evidence="5">
    <location>
        <begin position="368"/>
        <end position="386"/>
    </location>
</feature>
<name>A0AAV7A9B1_ENGPU</name>
<feature type="domain" description="CRIB" evidence="6">
    <location>
        <begin position="45"/>
        <end position="58"/>
    </location>
</feature>
<dbReference type="PROSITE" id="PS50108">
    <property type="entry name" value="CRIB"/>
    <property type="match status" value="1"/>
</dbReference>
<feature type="region of interest" description="Disordered" evidence="5">
    <location>
        <begin position="368"/>
        <end position="392"/>
    </location>
</feature>
<feature type="region of interest" description="Disordered" evidence="5">
    <location>
        <begin position="17"/>
        <end position="47"/>
    </location>
</feature>
<comment type="subcellular location">
    <subcellularLocation>
        <location evidence="1">Cytoplasm</location>
        <location evidence="1">Cytoskeleton</location>
    </subcellularLocation>
</comment>
<proteinExistence type="predicted"/>
<dbReference type="InterPro" id="IPR003124">
    <property type="entry name" value="WH2_dom"/>
</dbReference>
<dbReference type="InterPro" id="IPR000095">
    <property type="entry name" value="CRIB_dom"/>
</dbReference>
<feature type="compositionally biased region" description="Basic residues" evidence="5">
    <location>
        <begin position="31"/>
        <end position="40"/>
    </location>
</feature>
<feature type="domain" description="WH2" evidence="7">
    <location>
        <begin position="395"/>
        <end position="412"/>
    </location>
</feature>
<dbReference type="Gene3D" id="3.90.810.10">
    <property type="entry name" value="CRIB domain"/>
    <property type="match status" value="2"/>
</dbReference>
<dbReference type="InterPro" id="IPR036936">
    <property type="entry name" value="CRIB_dom_sf"/>
</dbReference>
<keyword evidence="4" id="KW-0206">Cytoskeleton</keyword>
<comment type="caution">
    <text evidence="8">The sequence shown here is derived from an EMBL/GenBank/DDBJ whole genome shotgun (WGS) entry which is preliminary data.</text>
</comment>
<dbReference type="InterPro" id="IPR011026">
    <property type="entry name" value="WAS_C"/>
</dbReference>
<evidence type="ECO:0000256" key="5">
    <source>
        <dbReference type="SAM" id="MobiDB-lite"/>
    </source>
</evidence>
<keyword evidence="3" id="KW-0597">Phosphoprotein</keyword>
<dbReference type="PROSITE" id="PS51082">
    <property type="entry name" value="WH2"/>
    <property type="match status" value="1"/>
</dbReference>
<protein>
    <recommendedName>
        <fullName evidence="10">CRIB domain-containing protein</fullName>
    </recommendedName>
</protein>
<dbReference type="SMART" id="SM00285">
    <property type="entry name" value="PBD"/>
    <property type="match status" value="1"/>
</dbReference>
<evidence type="ECO:0000256" key="1">
    <source>
        <dbReference type="ARBA" id="ARBA00004245"/>
    </source>
</evidence>
<reference evidence="8" key="1">
    <citation type="thesis" date="2020" institute="ProQuest LLC" country="789 East Eisenhower Parkway, Ann Arbor, MI, USA">
        <title>Comparative Genomics and Chromosome Evolution.</title>
        <authorList>
            <person name="Mudd A.B."/>
        </authorList>
    </citation>
    <scope>NUCLEOTIDE SEQUENCE</scope>
    <source>
        <strain evidence="8">237g6f4</strain>
        <tissue evidence="8">Blood</tissue>
    </source>
</reference>
<dbReference type="GO" id="GO:0005856">
    <property type="term" value="C:cytoskeleton"/>
    <property type="evidence" value="ECO:0007669"/>
    <property type="project" value="UniProtKB-SubCell"/>
</dbReference>
<evidence type="ECO:0000256" key="4">
    <source>
        <dbReference type="ARBA" id="ARBA00023212"/>
    </source>
</evidence>
<dbReference type="GO" id="GO:0007015">
    <property type="term" value="P:actin filament organization"/>
    <property type="evidence" value="ECO:0007669"/>
    <property type="project" value="InterPro"/>
</dbReference>
<evidence type="ECO:0008006" key="10">
    <source>
        <dbReference type="Google" id="ProtNLM"/>
    </source>
</evidence>
<keyword evidence="2" id="KW-0963">Cytoplasm</keyword>
<accession>A0AAV7A9B1</accession>
<dbReference type="SUPFAM" id="SSF47912">
    <property type="entry name" value="Wiscott-Aldrich syndrome protein, WASP, C-terminal domain"/>
    <property type="match status" value="2"/>
</dbReference>
<dbReference type="Pfam" id="PF00786">
    <property type="entry name" value="PBD"/>
    <property type="match status" value="1"/>
</dbReference>
<evidence type="ECO:0000313" key="9">
    <source>
        <dbReference type="Proteomes" id="UP000824782"/>
    </source>
</evidence>
<sequence>MALFNMIGSIFHASEGKTDDGSVSFTPKDSHTRRAQKGKLNKSDIGTPTNFKHVTHVGFNAVPSLDARLENDLQKLFNMAGVKEEHLQDQEVSRRIFSVLEKSGGMEAVRKQTRRMTSVERPNARSRLRSLSASNLAPSKRHSCVQPDSPHAAKMLARGSPLCYLPSLSKEPQPMEVPPRFSHIPTMRPIPQITPYDEMSQNVSPAANLSVHNHSKTGHLSAQHLSTKNSMKSPALPVLPDAKETPSEMGSLPSILDHPCTNTAFNLISLPQSTSVVDNPEITHSKPAHLPSSIPCNEPLIKYGDVPSPTDIPLVAKCNSDNITPCHPKECLKPEPVFAAIPQPPPPPPLLKHCLEKPLANESKLLISQDQKTGNPTSKIQGTVASNKEPEQQANPAMFLDQIKQGVQLKSVATTSKVEITECSNLVSALMDVIKRRHKAIHSSDEDEMEDDDWED</sequence>